<dbReference type="Proteomes" id="UP000017559">
    <property type="component" value="Unassembled WGS sequence"/>
</dbReference>
<feature type="region of interest" description="Disordered" evidence="1">
    <location>
        <begin position="397"/>
        <end position="531"/>
    </location>
</feature>
<evidence type="ECO:0000256" key="2">
    <source>
        <dbReference type="SAM" id="Phobius"/>
    </source>
</evidence>
<evidence type="ECO:0000313" key="3">
    <source>
        <dbReference type="EMBL" id="ESK96301.1"/>
    </source>
</evidence>
<accession>V2XTX3</accession>
<dbReference type="KEGG" id="mrr:Moror_7087"/>
<gene>
    <name evidence="3" type="ORF">Moror_7087</name>
</gene>
<feature type="region of interest" description="Disordered" evidence="1">
    <location>
        <begin position="312"/>
        <end position="343"/>
    </location>
</feature>
<organism evidence="3 4">
    <name type="scientific">Moniliophthora roreri (strain MCA 2997)</name>
    <name type="common">Cocoa frosty pod rot fungus</name>
    <name type="synonym">Crinipellis roreri</name>
    <dbReference type="NCBI Taxonomy" id="1381753"/>
    <lineage>
        <taxon>Eukaryota</taxon>
        <taxon>Fungi</taxon>
        <taxon>Dikarya</taxon>
        <taxon>Basidiomycota</taxon>
        <taxon>Agaricomycotina</taxon>
        <taxon>Agaricomycetes</taxon>
        <taxon>Agaricomycetidae</taxon>
        <taxon>Agaricales</taxon>
        <taxon>Marasmiineae</taxon>
        <taxon>Marasmiaceae</taxon>
        <taxon>Moniliophthora</taxon>
    </lineage>
</organism>
<dbReference type="OrthoDB" id="2910200at2759"/>
<feature type="compositionally biased region" description="Low complexity" evidence="1">
    <location>
        <begin position="450"/>
        <end position="486"/>
    </location>
</feature>
<dbReference type="Gene3D" id="2.60.120.260">
    <property type="entry name" value="Galactose-binding domain-like"/>
    <property type="match status" value="1"/>
</dbReference>
<feature type="compositionally biased region" description="Polar residues" evidence="1">
    <location>
        <begin position="406"/>
        <end position="423"/>
    </location>
</feature>
<feature type="compositionally biased region" description="Low complexity" evidence="1">
    <location>
        <begin position="329"/>
        <end position="343"/>
    </location>
</feature>
<dbReference type="STRING" id="1381753.V2XTX3"/>
<protein>
    <recommendedName>
        <fullName evidence="5">Transmembrane protein</fullName>
    </recommendedName>
</protein>
<reference evidence="3 4" key="1">
    <citation type="journal article" date="2014" name="BMC Genomics">
        <title>Genome and secretome analysis of the hemibiotrophic fungal pathogen, Moniliophthora roreri, which causes frosty pod rot disease of cacao: mechanisms of the biotrophic and necrotrophic phases.</title>
        <authorList>
            <person name="Meinhardt L.W."/>
            <person name="Costa G.G.L."/>
            <person name="Thomazella D.P.T."/>
            <person name="Teixeira P.J.P.L."/>
            <person name="Carazzolle M.F."/>
            <person name="Schuster S.C."/>
            <person name="Carlson J.E."/>
            <person name="Guiltinan M.J."/>
            <person name="Mieczkowski P."/>
            <person name="Farmer A."/>
            <person name="Ramaraj T."/>
            <person name="Crozier J."/>
            <person name="Davis R.E."/>
            <person name="Shao J."/>
            <person name="Melnick R.L."/>
            <person name="Pereira G.A.G."/>
            <person name="Bailey B.A."/>
        </authorList>
    </citation>
    <scope>NUCLEOTIDE SEQUENCE [LARGE SCALE GENOMIC DNA]</scope>
    <source>
        <strain evidence="3 4">MCA 2997</strain>
    </source>
</reference>
<dbReference type="EMBL" id="AWSO01000050">
    <property type="protein sequence ID" value="ESK96301.1"/>
    <property type="molecule type" value="Genomic_DNA"/>
</dbReference>
<feature type="compositionally biased region" description="Polar residues" evidence="1">
    <location>
        <begin position="312"/>
        <end position="321"/>
    </location>
</feature>
<evidence type="ECO:0000313" key="4">
    <source>
        <dbReference type="Proteomes" id="UP000017559"/>
    </source>
</evidence>
<evidence type="ECO:0008006" key="5">
    <source>
        <dbReference type="Google" id="ProtNLM"/>
    </source>
</evidence>
<keyword evidence="2" id="KW-0472">Membrane</keyword>
<comment type="caution">
    <text evidence="3">The sequence shown here is derived from an EMBL/GenBank/DDBJ whole genome shotgun (WGS) entry which is preliminary data.</text>
</comment>
<dbReference type="AlphaFoldDB" id="V2XTX3"/>
<sequence length="531" mass="57339">MSYPSDLEYPRRVVVDDTDARVKYEGEWSLDVGTFDNLGIFGPPYNHSMHGTTQNSASFSFAFEGEFIQVRGAKDTRRVTRDPATTRDNATVLAKWTCQVDGSAIRKVEYRSALFDLTHNVLCEQGRLSRQPHTLTVNVTVDDPNTQMFWLDKIEYVPNPDANLANEVMKIDGSDPSIRYDNNSGSWKPIGILFNGTGTTGASLSLDFNGTGVSLYGFNEGSDKHWQGSSGRYYVDNSGDTTFEIPESRSIPGLPNNLTDYYHELLFTTPQLNPGSHEMVITFSGVKNGDDPLQWLSIDYFYITASEGGAQLNTTSTTAGSLPTRDSDSSSNSGSSTSDKTPVGPIVGGVIGGIAGLALLGFAISFFLRRRNAQNRAGGYYDSVPFNPNNMYATPGAAAASRPAPTLNSGHTPYSDNSVYSTPTSPPPAGAHDHISQGFDPYSDDHAPGSVYSGSNSNSANSTSQSYGGFTVANPGPTTAPAPNQNWADLKSAQRDAVSTGPPIERRHQDSGVRYPQHGQIIDVPPNYTEQ</sequence>
<keyword evidence="2" id="KW-1133">Transmembrane helix</keyword>
<keyword evidence="2" id="KW-0812">Transmembrane</keyword>
<feature type="transmembrane region" description="Helical" evidence="2">
    <location>
        <begin position="346"/>
        <end position="368"/>
    </location>
</feature>
<keyword evidence="4" id="KW-1185">Reference proteome</keyword>
<dbReference type="HOGENOM" id="CLU_036313_1_0_1"/>
<evidence type="ECO:0000256" key="1">
    <source>
        <dbReference type="SAM" id="MobiDB-lite"/>
    </source>
</evidence>
<proteinExistence type="predicted"/>
<name>V2XTX3_MONRO</name>